<feature type="region of interest" description="Disordered" evidence="1">
    <location>
        <begin position="48"/>
        <end position="67"/>
    </location>
</feature>
<evidence type="ECO:0000256" key="1">
    <source>
        <dbReference type="SAM" id="MobiDB-lite"/>
    </source>
</evidence>
<evidence type="ECO:0000313" key="2">
    <source>
        <dbReference type="Proteomes" id="UP000095282"/>
    </source>
</evidence>
<sequence>MDCIGLVIAKKVDPLSTKEFAAFLGLSRNRVGDINEDTKLRYHEQRQNQLKQGMEGMTQRRMSQPDYMKRRIEQFEVEQPTKI</sequence>
<dbReference type="AlphaFoldDB" id="A0A1I7TSV6"/>
<accession>A0A1I7TSV6</accession>
<name>A0A1I7TSV6_9PELO</name>
<reference evidence="3" key="1">
    <citation type="submission" date="2016-11" db="UniProtKB">
        <authorList>
            <consortium name="WormBaseParasite"/>
        </authorList>
    </citation>
    <scope>IDENTIFICATION</scope>
</reference>
<dbReference type="WBParaSite" id="Csp11.Scaffold629.g11434.t1">
    <property type="protein sequence ID" value="Csp11.Scaffold629.g11434.t1"/>
    <property type="gene ID" value="Csp11.Scaffold629.g11434"/>
</dbReference>
<dbReference type="Proteomes" id="UP000095282">
    <property type="component" value="Unplaced"/>
</dbReference>
<keyword evidence="2" id="KW-1185">Reference proteome</keyword>
<protein>
    <submittedName>
        <fullName evidence="3">Sigma70_r4 domain-containing protein</fullName>
    </submittedName>
</protein>
<evidence type="ECO:0000313" key="3">
    <source>
        <dbReference type="WBParaSite" id="Csp11.Scaffold629.g11434.t1"/>
    </source>
</evidence>
<proteinExistence type="predicted"/>
<organism evidence="2 3">
    <name type="scientific">Caenorhabditis tropicalis</name>
    <dbReference type="NCBI Taxonomy" id="1561998"/>
    <lineage>
        <taxon>Eukaryota</taxon>
        <taxon>Metazoa</taxon>
        <taxon>Ecdysozoa</taxon>
        <taxon>Nematoda</taxon>
        <taxon>Chromadorea</taxon>
        <taxon>Rhabditida</taxon>
        <taxon>Rhabditina</taxon>
        <taxon>Rhabditomorpha</taxon>
        <taxon>Rhabditoidea</taxon>
        <taxon>Rhabditidae</taxon>
        <taxon>Peloderinae</taxon>
        <taxon>Caenorhabditis</taxon>
    </lineage>
</organism>